<evidence type="ECO:0000313" key="1">
    <source>
        <dbReference type="EMBL" id="HEX71099.1"/>
    </source>
</evidence>
<dbReference type="EMBL" id="DSID01000575">
    <property type="protein sequence ID" value="HEX71099.1"/>
    <property type="molecule type" value="Genomic_DNA"/>
</dbReference>
<dbReference type="AlphaFoldDB" id="A0A7C3AN54"/>
<accession>A0A7C3AN54</accession>
<proteinExistence type="predicted"/>
<name>A0A7C3AN54_9BACT</name>
<gene>
    <name evidence="1" type="ORF">ENP13_07625</name>
</gene>
<comment type="caution">
    <text evidence="1">The sequence shown here is derived from an EMBL/GenBank/DDBJ whole genome shotgun (WGS) entry which is preliminary data.</text>
</comment>
<organism evidence="1">
    <name type="scientific">Thermorudis sp</name>
    <dbReference type="NCBI Taxonomy" id="1969470"/>
    <lineage>
        <taxon>Bacteria</taxon>
        <taxon>Pseudomonadati</taxon>
        <taxon>Thermomicrobiota</taxon>
        <taxon>Thermomicrobia</taxon>
        <taxon>Thermomicrobia incertae sedis</taxon>
        <taxon>Thermorudis</taxon>
    </lineage>
</organism>
<reference evidence="1" key="1">
    <citation type="journal article" date="2020" name="mSystems">
        <title>Genome- and Community-Level Interaction Insights into Carbon Utilization and Element Cycling Functions of Hydrothermarchaeota in Hydrothermal Sediment.</title>
        <authorList>
            <person name="Zhou Z."/>
            <person name="Liu Y."/>
            <person name="Xu W."/>
            <person name="Pan J."/>
            <person name="Luo Z.H."/>
            <person name="Li M."/>
        </authorList>
    </citation>
    <scope>NUCLEOTIDE SEQUENCE [LARGE SCALE GENOMIC DNA]</scope>
    <source>
        <strain evidence="1">SpSt-192</strain>
    </source>
</reference>
<sequence>MTSPALPTIGLAGDLMLRRPLADDAFAPPAEERLTVLRPVVGGYPLLDAPLRTEQVASADWENSSHESLRRPR</sequence>
<protein>
    <submittedName>
        <fullName evidence="1">Uncharacterized protein</fullName>
    </submittedName>
</protein>